<feature type="chain" id="PRO_5002236178" evidence="2">
    <location>
        <begin position="19"/>
        <end position="341"/>
    </location>
</feature>
<dbReference type="EMBL" id="KN846954">
    <property type="protein sequence ID" value="KIV78246.1"/>
    <property type="molecule type" value="Genomic_DNA"/>
</dbReference>
<evidence type="ECO:0000256" key="2">
    <source>
        <dbReference type="SAM" id="SignalP"/>
    </source>
</evidence>
<proteinExistence type="predicted"/>
<name>A0A0D1WT17_9EURO</name>
<dbReference type="HOGENOM" id="CLU_813898_0_0_1"/>
<dbReference type="Proteomes" id="UP000053599">
    <property type="component" value="Unassembled WGS sequence"/>
</dbReference>
<dbReference type="AlphaFoldDB" id="A0A0D1WT17"/>
<reference evidence="3 4" key="1">
    <citation type="submission" date="2015-01" db="EMBL/GenBank/DDBJ databases">
        <title>The Genome Sequence of Exophiala sideris CBS121828.</title>
        <authorList>
            <consortium name="The Broad Institute Genomics Platform"/>
            <person name="Cuomo C."/>
            <person name="de Hoog S."/>
            <person name="Gorbushina A."/>
            <person name="Stielow B."/>
            <person name="Teixiera M."/>
            <person name="Abouelleil A."/>
            <person name="Chapman S.B."/>
            <person name="Priest M."/>
            <person name="Young S.K."/>
            <person name="Wortman J."/>
            <person name="Nusbaum C."/>
            <person name="Birren B."/>
        </authorList>
    </citation>
    <scope>NUCLEOTIDE SEQUENCE [LARGE SCALE GENOMIC DNA]</scope>
    <source>
        <strain evidence="3 4">CBS 121828</strain>
    </source>
</reference>
<accession>A0A0D1WT17</accession>
<feature type="compositionally biased region" description="Basic and acidic residues" evidence="1">
    <location>
        <begin position="24"/>
        <end position="35"/>
    </location>
</feature>
<organism evidence="3 4">
    <name type="scientific">Exophiala sideris</name>
    <dbReference type="NCBI Taxonomy" id="1016849"/>
    <lineage>
        <taxon>Eukaryota</taxon>
        <taxon>Fungi</taxon>
        <taxon>Dikarya</taxon>
        <taxon>Ascomycota</taxon>
        <taxon>Pezizomycotina</taxon>
        <taxon>Eurotiomycetes</taxon>
        <taxon>Chaetothyriomycetidae</taxon>
        <taxon>Chaetothyriales</taxon>
        <taxon>Herpotrichiellaceae</taxon>
        <taxon>Exophiala</taxon>
    </lineage>
</organism>
<evidence type="ECO:0000313" key="3">
    <source>
        <dbReference type="EMBL" id="KIV78246.1"/>
    </source>
</evidence>
<evidence type="ECO:0000313" key="4">
    <source>
        <dbReference type="Proteomes" id="UP000053599"/>
    </source>
</evidence>
<feature type="signal peptide" evidence="2">
    <location>
        <begin position="1"/>
        <end position="18"/>
    </location>
</feature>
<dbReference type="OrthoDB" id="10662303at2759"/>
<feature type="region of interest" description="Disordered" evidence="1">
    <location>
        <begin position="22"/>
        <end position="68"/>
    </location>
</feature>
<feature type="region of interest" description="Disordered" evidence="1">
    <location>
        <begin position="178"/>
        <end position="226"/>
    </location>
</feature>
<sequence length="341" mass="36207">MRISIVLYLAFIASVAVSKPMPKNSHDNPFSRHPEVPTTAKPEGTTIAKPEGPTTAKPEPPPAAPAPPPVTTVLTIITSLFTFSAVITETPITTVTQILIVTPVTTVENIVTIATMTTYVPIVTVGPITTAAVVTKASTLTVEAPTTTYAAVITNTPITIISTFTTVLSPITKVSKRNMNTLPPNEARGVDPGRGNTTTKCSAPGSSDDDADISSGFLPSENVLPQVPDNETYELDRRSAQIGRAQLMDDVNLIQLKLHQVNTALQNVSCLGLEENLAIIAQQLNEAEIVVNDTQNLLLLPVGPGDLDVPASTSSILPTCQPTHRPTAIQWGATLYYCDKQ</sequence>
<gene>
    <name evidence="3" type="ORF">PV11_09982</name>
</gene>
<protein>
    <submittedName>
        <fullName evidence="3">Uncharacterized protein</fullName>
    </submittedName>
</protein>
<keyword evidence="2" id="KW-0732">Signal</keyword>
<evidence type="ECO:0000256" key="1">
    <source>
        <dbReference type="SAM" id="MobiDB-lite"/>
    </source>
</evidence>
<feature type="compositionally biased region" description="Pro residues" evidence="1">
    <location>
        <begin position="58"/>
        <end position="68"/>
    </location>
</feature>
<feature type="compositionally biased region" description="Polar residues" evidence="1">
    <location>
        <begin position="195"/>
        <end position="205"/>
    </location>
</feature>